<evidence type="ECO:0000256" key="3">
    <source>
        <dbReference type="ARBA" id="ARBA00023163"/>
    </source>
</evidence>
<dbReference type="GO" id="GO:0003700">
    <property type="term" value="F:DNA-binding transcription factor activity"/>
    <property type="evidence" value="ECO:0007669"/>
    <property type="project" value="InterPro"/>
</dbReference>
<gene>
    <name evidence="4" type="ORF">C7450_11669</name>
</gene>
<dbReference type="Gene3D" id="1.10.10.10">
    <property type="entry name" value="Winged helix-like DNA-binding domain superfamily/Winged helix DNA-binding domain"/>
    <property type="match status" value="1"/>
</dbReference>
<dbReference type="SMART" id="SM00895">
    <property type="entry name" value="FCD"/>
    <property type="match status" value="1"/>
</dbReference>
<keyword evidence="1" id="KW-0805">Transcription regulation</keyword>
<accession>A0A2V3TUR2</accession>
<dbReference type="OrthoDB" id="9028214at2"/>
<dbReference type="GO" id="GO:0003677">
    <property type="term" value="F:DNA binding"/>
    <property type="evidence" value="ECO:0007669"/>
    <property type="project" value="UniProtKB-KW"/>
</dbReference>
<dbReference type="Pfam" id="PF07729">
    <property type="entry name" value="FCD"/>
    <property type="match status" value="1"/>
</dbReference>
<protein>
    <submittedName>
        <fullName evidence="4">GntR family transcriptional regulator</fullName>
    </submittedName>
</protein>
<organism evidence="4 5">
    <name type="scientific">Chelatococcus asaccharovorans</name>
    <dbReference type="NCBI Taxonomy" id="28210"/>
    <lineage>
        <taxon>Bacteria</taxon>
        <taxon>Pseudomonadati</taxon>
        <taxon>Pseudomonadota</taxon>
        <taxon>Alphaproteobacteria</taxon>
        <taxon>Hyphomicrobiales</taxon>
        <taxon>Chelatococcaceae</taxon>
        <taxon>Chelatococcus</taxon>
    </lineage>
</organism>
<keyword evidence="2" id="KW-0238">DNA-binding</keyword>
<name>A0A2V3TUR2_9HYPH</name>
<dbReference type="SUPFAM" id="SSF46785">
    <property type="entry name" value="Winged helix' DNA-binding domain"/>
    <property type="match status" value="1"/>
</dbReference>
<sequence>MTTAGKSRKPKRLIARATASLPERSSIRQVPRRAGLAEYVYGHIKDLILDGHFVPGQTIPVDQLAGQLSVSRQPVTDALKRLSLEGFLVIFPQIGCCVRQYETDEVGDFFRLFAEGEALVAELLVERANVEDIANLEVISAQIGVLRTSMDGPDEISRKYRHLNRRLHFEMRRAARSPSVTEVVETLGDRSDFFIAASRKPLFADRLQTAHDEHEAIIAAVRRRDPGSAREIMKQHILGIDLRIRGR</sequence>
<dbReference type="Proteomes" id="UP000248021">
    <property type="component" value="Unassembled WGS sequence"/>
</dbReference>
<dbReference type="InterPro" id="IPR000524">
    <property type="entry name" value="Tscrpt_reg_HTH_GntR"/>
</dbReference>
<dbReference type="InterPro" id="IPR008920">
    <property type="entry name" value="TF_FadR/GntR_C"/>
</dbReference>
<dbReference type="AlphaFoldDB" id="A0A2V3TUR2"/>
<dbReference type="EMBL" id="QJJK01000016">
    <property type="protein sequence ID" value="PXW52495.1"/>
    <property type="molecule type" value="Genomic_DNA"/>
</dbReference>
<dbReference type="Gene3D" id="1.20.120.530">
    <property type="entry name" value="GntR ligand-binding domain-like"/>
    <property type="match status" value="1"/>
</dbReference>
<evidence type="ECO:0000313" key="4">
    <source>
        <dbReference type="EMBL" id="PXW52495.1"/>
    </source>
</evidence>
<comment type="caution">
    <text evidence="4">The sequence shown here is derived from an EMBL/GenBank/DDBJ whole genome shotgun (WGS) entry which is preliminary data.</text>
</comment>
<dbReference type="InterPro" id="IPR036388">
    <property type="entry name" value="WH-like_DNA-bd_sf"/>
</dbReference>
<keyword evidence="5" id="KW-1185">Reference proteome</keyword>
<dbReference type="InterPro" id="IPR011711">
    <property type="entry name" value="GntR_C"/>
</dbReference>
<evidence type="ECO:0000313" key="5">
    <source>
        <dbReference type="Proteomes" id="UP000248021"/>
    </source>
</evidence>
<dbReference type="RefSeq" id="WP_110377976.1">
    <property type="nucleotide sequence ID" value="NZ_CAKNFM010000004.1"/>
</dbReference>
<evidence type="ECO:0000256" key="2">
    <source>
        <dbReference type="ARBA" id="ARBA00023125"/>
    </source>
</evidence>
<dbReference type="Pfam" id="PF00392">
    <property type="entry name" value="GntR"/>
    <property type="match status" value="1"/>
</dbReference>
<dbReference type="SMART" id="SM00345">
    <property type="entry name" value="HTH_GNTR"/>
    <property type="match status" value="1"/>
</dbReference>
<dbReference type="InterPro" id="IPR036390">
    <property type="entry name" value="WH_DNA-bd_sf"/>
</dbReference>
<keyword evidence="3" id="KW-0804">Transcription</keyword>
<proteinExistence type="predicted"/>
<dbReference type="PANTHER" id="PTHR43537">
    <property type="entry name" value="TRANSCRIPTIONAL REGULATOR, GNTR FAMILY"/>
    <property type="match status" value="1"/>
</dbReference>
<evidence type="ECO:0000256" key="1">
    <source>
        <dbReference type="ARBA" id="ARBA00023015"/>
    </source>
</evidence>
<reference evidence="4 5" key="1">
    <citation type="submission" date="2018-05" db="EMBL/GenBank/DDBJ databases">
        <title>Genomic Encyclopedia of Type Strains, Phase IV (KMG-IV): sequencing the most valuable type-strain genomes for metagenomic binning, comparative biology and taxonomic classification.</title>
        <authorList>
            <person name="Goeker M."/>
        </authorList>
    </citation>
    <scope>NUCLEOTIDE SEQUENCE [LARGE SCALE GENOMIC DNA]</scope>
    <source>
        <strain evidence="4 5">DSM 6462</strain>
    </source>
</reference>
<dbReference type="PANTHER" id="PTHR43537:SF24">
    <property type="entry name" value="GLUCONATE OPERON TRANSCRIPTIONAL REPRESSOR"/>
    <property type="match status" value="1"/>
</dbReference>
<dbReference type="PROSITE" id="PS50949">
    <property type="entry name" value="HTH_GNTR"/>
    <property type="match status" value="1"/>
</dbReference>
<dbReference type="SUPFAM" id="SSF48008">
    <property type="entry name" value="GntR ligand-binding domain-like"/>
    <property type="match status" value="1"/>
</dbReference>